<sequence length="198" mass="22293">MLLSEGVRPFLKARGFTRSGRAFRRQRGPLYDVIDFQGNRWNGVTPWHGFFVNIGVGSADVDAVCERPLCLLSRRWEGVVENLPHELAFDDTTDMTAFAERLCEGLDQVLMVTEKITTTDELVRWAIANNKLAAMEHTCAYLAATDDIDALTEYISALREQFGHQPRWEIFNSQLTEATGSRSETLVERGVLDAVVPD</sequence>
<evidence type="ECO:0000313" key="1">
    <source>
        <dbReference type="EMBL" id="BBX31525.1"/>
    </source>
</evidence>
<keyword evidence="2" id="KW-1185">Reference proteome</keyword>
<dbReference type="InterPro" id="IPR025412">
    <property type="entry name" value="DUF4304"/>
</dbReference>
<dbReference type="EMBL" id="AP022567">
    <property type="protein sequence ID" value="BBX31525.1"/>
    <property type="molecule type" value="Genomic_DNA"/>
</dbReference>
<reference evidence="1 2" key="1">
    <citation type="journal article" date="2019" name="Emerg. Microbes Infect.">
        <title>Comprehensive subspecies identification of 175 nontuberculous mycobacteria species based on 7547 genomic profiles.</title>
        <authorList>
            <person name="Matsumoto Y."/>
            <person name="Kinjo T."/>
            <person name="Motooka D."/>
            <person name="Nabeya D."/>
            <person name="Jung N."/>
            <person name="Uechi K."/>
            <person name="Horii T."/>
            <person name="Iida T."/>
            <person name="Fujita J."/>
            <person name="Nakamura S."/>
        </authorList>
    </citation>
    <scope>NUCLEOTIDE SEQUENCE [LARGE SCALE GENOMIC DNA]</scope>
    <source>
        <strain evidence="1 2">JCM 12375</strain>
    </source>
</reference>
<evidence type="ECO:0000313" key="2">
    <source>
        <dbReference type="Proteomes" id="UP000465622"/>
    </source>
</evidence>
<dbReference type="RefSeq" id="WP_230021808.1">
    <property type="nucleotide sequence ID" value="NZ_JAJJNE010000039.1"/>
</dbReference>
<name>A0ABM7HLZ4_MYCME</name>
<organism evidence="1 2">
    <name type="scientific">Mycolicibacterium mageritense</name>
    <name type="common">Mycobacterium mageritense</name>
    <dbReference type="NCBI Taxonomy" id="53462"/>
    <lineage>
        <taxon>Bacteria</taxon>
        <taxon>Bacillati</taxon>
        <taxon>Actinomycetota</taxon>
        <taxon>Actinomycetes</taxon>
        <taxon>Mycobacteriales</taxon>
        <taxon>Mycobacteriaceae</taxon>
        <taxon>Mycolicibacterium</taxon>
    </lineage>
</organism>
<dbReference type="Proteomes" id="UP000465622">
    <property type="component" value="Chromosome"/>
</dbReference>
<dbReference type="Pfam" id="PF14137">
    <property type="entry name" value="DUF4304"/>
    <property type="match status" value="1"/>
</dbReference>
<proteinExistence type="predicted"/>
<accession>A0ABM7HLZ4</accession>
<protein>
    <recommendedName>
        <fullName evidence="3">DUF4304 domain-containing protein</fullName>
    </recommendedName>
</protein>
<gene>
    <name evidence="1" type="ORF">MMAGJ_08070</name>
</gene>
<evidence type="ECO:0008006" key="3">
    <source>
        <dbReference type="Google" id="ProtNLM"/>
    </source>
</evidence>